<gene>
    <name evidence="2" type="ORF">O181_011292</name>
</gene>
<dbReference type="InterPro" id="IPR054722">
    <property type="entry name" value="PolX-like_BBD"/>
</dbReference>
<dbReference type="OrthoDB" id="3251181at2759"/>
<proteinExistence type="predicted"/>
<protein>
    <recommendedName>
        <fullName evidence="1">Retrovirus-related Pol polyprotein from transposon TNT 1-94-like beta-barrel domain-containing protein</fullName>
    </recommendedName>
</protein>
<name>A0A9Q3BU81_9BASI</name>
<evidence type="ECO:0000259" key="1">
    <source>
        <dbReference type="Pfam" id="PF22936"/>
    </source>
</evidence>
<accession>A0A9Q3BU81</accession>
<feature type="domain" description="Retrovirus-related Pol polyprotein from transposon TNT 1-94-like beta-barrel" evidence="1">
    <location>
        <begin position="259"/>
        <end position="336"/>
    </location>
</feature>
<dbReference type="EMBL" id="AVOT02002804">
    <property type="protein sequence ID" value="MBW0471577.1"/>
    <property type="molecule type" value="Genomic_DNA"/>
</dbReference>
<sequence>MKIQLRARYLLDVCKKSLSGDATIPATSKWTKAIYDAINIITTRISERVLLEVINSETNKKANLLWSKMNGQYASKRLINRGRIWMDWQRCFYNGNLQNYIDSCRKLLMELETVSIKVPNELLSYSLLGKLAGDPKLQQLVKSLTLNDELIEHPNLILTCLQDYIRLTKTKDPISTSLPSALVSSTNESFKIIHYCTNGKHNPKRMTHKKEECWAENPQLRPNQQDNKREKFQSTAYFLTAKALITSSSNTQSGSIQVILDCGAMHHMFNSKTFLISLRNSSPFSVTIGDSRSSLRAYGIGTVELYCKYQPLILNDCLFVPNLSCNLVSLLTLFERKVIINQVEERFTLESKDHILLEGKVINKLMHIDYTLPISLLTINHQNLWHKTLGHPSSQVLKMMGLSLESSIC</sequence>
<keyword evidence="3" id="KW-1185">Reference proteome</keyword>
<dbReference type="Pfam" id="PF22936">
    <property type="entry name" value="Pol_BBD"/>
    <property type="match status" value="1"/>
</dbReference>
<evidence type="ECO:0000313" key="2">
    <source>
        <dbReference type="EMBL" id="MBW0471577.1"/>
    </source>
</evidence>
<dbReference type="Proteomes" id="UP000765509">
    <property type="component" value="Unassembled WGS sequence"/>
</dbReference>
<evidence type="ECO:0000313" key="3">
    <source>
        <dbReference type="Proteomes" id="UP000765509"/>
    </source>
</evidence>
<comment type="caution">
    <text evidence="2">The sequence shown here is derived from an EMBL/GenBank/DDBJ whole genome shotgun (WGS) entry which is preliminary data.</text>
</comment>
<reference evidence="2" key="1">
    <citation type="submission" date="2021-03" db="EMBL/GenBank/DDBJ databases">
        <title>Draft genome sequence of rust myrtle Austropuccinia psidii MF-1, a brazilian biotype.</title>
        <authorList>
            <person name="Quecine M.C."/>
            <person name="Pachon D.M.R."/>
            <person name="Bonatelli M.L."/>
            <person name="Correr F.H."/>
            <person name="Franceschini L.M."/>
            <person name="Leite T.F."/>
            <person name="Margarido G.R.A."/>
            <person name="Almeida C.A."/>
            <person name="Ferrarezi J.A."/>
            <person name="Labate C.A."/>
        </authorList>
    </citation>
    <scope>NUCLEOTIDE SEQUENCE</scope>
    <source>
        <strain evidence="2">MF-1</strain>
    </source>
</reference>
<dbReference type="AlphaFoldDB" id="A0A9Q3BU81"/>
<organism evidence="2 3">
    <name type="scientific">Austropuccinia psidii MF-1</name>
    <dbReference type="NCBI Taxonomy" id="1389203"/>
    <lineage>
        <taxon>Eukaryota</taxon>
        <taxon>Fungi</taxon>
        <taxon>Dikarya</taxon>
        <taxon>Basidiomycota</taxon>
        <taxon>Pucciniomycotina</taxon>
        <taxon>Pucciniomycetes</taxon>
        <taxon>Pucciniales</taxon>
        <taxon>Sphaerophragmiaceae</taxon>
        <taxon>Austropuccinia</taxon>
    </lineage>
</organism>